<evidence type="ECO:0000256" key="4">
    <source>
        <dbReference type="ARBA" id="ARBA00022438"/>
    </source>
</evidence>
<dbReference type="InterPro" id="IPR041756">
    <property type="entry name" value="M28_SGAP-like"/>
</dbReference>
<evidence type="ECO:0000256" key="7">
    <source>
        <dbReference type="ARBA" id="ARBA00022729"/>
    </source>
</evidence>
<gene>
    <name evidence="13" type="ORF">CBYS24578_00004034</name>
</gene>
<feature type="chain" id="PRO_5040539878" description="Peptide hydrolase" evidence="10">
    <location>
        <begin position="22"/>
        <end position="501"/>
    </location>
</feature>
<evidence type="ECO:0000256" key="10">
    <source>
        <dbReference type="RuleBase" id="RU361240"/>
    </source>
</evidence>
<dbReference type="Pfam" id="PF04389">
    <property type="entry name" value="Peptidase_M28"/>
    <property type="match status" value="1"/>
</dbReference>
<evidence type="ECO:0000256" key="1">
    <source>
        <dbReference type="ARBA" id="ARBA00001947"/>
    </source>
</evidence>
<keyword evidence="4" id="KW-0031">Aminopeptidase</keyword>
<dbReference type="Gene3D" id="3.40.630.10">
    <property type="entry name" value="Zn peptidases"/>
    <property type="match status" value="1"/>
</dbReference>
<evidence type="ECO:0000256" key="6">
    <source>
        <dbReference type="ARBA" id="ARBA00022723"/>
    </source>
</evidence>
<dbReference type="InterPro" id="IPR003137">
    <property type="entry name" value="PA_domain"/>
</dbReference>
<dbReference type="AlphaFoldDB" id="A0A9N9UR73"/>
<dbReference type="GO" id="GO:0046872">
    <property type="term" value="F:metal ion binding"/>
    <property type="evidence" value="ECO:0007669"/>
    <property type="project" value="UniProtKB-KW"/>
</dbReference>
<dbReference type="SUPFAM" id="SSF53187">
    <property type="entry name" value="Zn-dependent exopeptidases"/>
    <property type="match status" value="1"/>
</dbReference>
<proteinExistence type="inferred from homology"/>
<comment type="similarity">
    <text evidence="3">Belongs to the peptidase M28 family. M28A subfamily.</text>
</comment>
<dbReference type="CDD" id="cd03876">
    <property type="entry name" value="M28_SGAP_like"/>
    <property type="match status" value="1"/>
</dbReference>
<reference evidence="13 14" key="2">
    <citation type="submission" date="2021-10" db="EMBL/GenBank/DDBJ databases">
        <authorList>
            <person name="Piombo E."/>
        </authorList>
    </citation>
    <scope>NUCLEOTIDE SEQUENCE [LARGE SCALE GENOMIC DNA]</scope>
</reference>
<evidence type="ECO:0000256" key="2">
    <source>
        <dbReference type="ARBA" id="ARBA00005634"/>
    </source>
</evidence>
<dbReference type="OrthoDB" id="10013407at2759"/>
<keyword evidence="6 10" id="KW-0479">Metal-binding</keyword>
<dbReference type="GO" id="GO:0006508">
    <property type="term" value="P:proteolysis"/>
    <property type="evidence" value="ECO:0007669"/>
    <property type="project" value="UniProtKB-KW"/>
</dbReference>
<feature type="domain" description="PA" evidence="11">
    <location>
        <begin position="131"/>
        <end position="215"/>
    </location>
</feature>
<dbReference type="InterPro" id="IPR007484">
    <property type="entry name" value="Peptidase_M28"/>
</dbReference>
<evidence type="ECO:0000259" key="12">
    <source>
        <dbReference type="Pfam" id="PF04389"/>
    </source>
</evidence>
<dbReference type="CDD" id="cd02130">
    <property type="entry name" value="PA_ScAPY_like"/>
    <property type="match status" value="1"/>
</dbReference>
<comment type="similarity">
    <text evidence="2">Belongs to the peptidase M28 family. M28B subfamily.</text>
</comment>
<dbReference type="InterPro" id="IPR045175">
    <property type="entry name" value="M28_fam"/>
</dbReference>
<dbReference type="Pfam" id="PF02225">
    <property type="entry name" value="PA"/>
    <property type="match status" value="1"/>
</dbReference>
<feature type="domain" description="Peptidase M28" evidence="12">
    <location>
        <begin position="244"/>
        <end position="458"/>
    </location>
</feature>
<evidence type="ECO:0000256" key="3">
    <source>
        <dbReference type="ARBA" id="ARBA00005957"/>
    </source>
</evidence>
<dbReference type="GO" id="GO:0004177">
    <property type="term" value="F:aminopeptidase activity"/>
    <property type="evidence" value="ECO:0007669"/>
    <property type="project" value="UniProtKB-KW"/>
</dbReference>
<organism evidence="13 14">
    <name type="scientific">Clonostachys byssicola</name>
    <dbReference type="NCBI Taxonomy" id="160290"/>
    <lineage>
        <taxon>Eukaryota</taxon>
        <taxon>Fungi</taxon>
        <taxon>Dikarya</taxon>
        <taxon>Ascomycota</taxon>
        <taxon>Pezizomycotina</taxon>
        <taxon>Sordariomycetes</taxon>
        <taxon>Hypocreomycetidae</taxon>
        <taxon>Hypocreales</taxon>
        <taxon>Bionectriaceae</taxon>
        <taxon>Clonostachys</taxon>
    </lineage>
</organism>
<evidence type="ECO:0000259" key="11">
    <source>
        <dbReference type="Pfam" id="PF02225"/>
    </source>
</evidence>
<evidence type="ECO:0000256" key="5">
    <source>
        <dbReference type="ARBA" id="ARBA00022670"/>
    </source>
</evidence>
<dbReference type="Proteomes" id="UP000754883">
    <property type="component" value="Unassembled WGS sequence"/>
</dbReference>
<name>A0A9N9UR73_9HYPO</name>
<feature type="signal peptide" evidence="10">
    <location>
        <begin position="1"/>
        <end position="21"/>
    </location>
</feature>
<dbReference type="EMBL" id="CABFNO020001536">
    <property type="protein sequence ID" value="CAG9995957.1"/>
    <property type="molecule type" value="Genomic_DNA"/>
</dbReference>
<keyword evidence="9 10" id="KW-0862">Zinc</keyword>
<dbReference type="InterPro" id="IPR046450">
    <property type="entry name" value="PA_dom_sf"/>
</dbReference>
<dbReference type="SUPFAM" id="SSF52025">
    <property type="entry name" value="PA domain"/>
    <property type="match status" value="1"/>
</dbReference>
<reference evidence="14" key="1">
    <citation type="submission" date="2019-06" db="EMBL/GenBank/DDBJ databases">
        <authorList>
            <person name="Broberg M."/>
        </authorList>
    </citation>
    <scope>NUCLEOTIDE SEQUENCE [LARGE SCALE GENOMIC DNA]</scope>
</reference>
<dbReference type="GO" id="GO:0008235">
    <property type="term" value="F:metalloexopeptidase activity"/>
    <property type="evidence" value="ECO:0007669"/>
    <property type="project" value="InterPro"/>
</dbReference>
<accession>A0A9N9UR73</accession>
<keyword evidence="5 10" id="KW-0645">Protease</keyword>
<dbReference type="EC" id="3.4.-.-" evidence="10"/>
<protein>
    <recommendedName>
        <fullName evidence="10">Peptide hydrolase</fullName>
        <ecNumber evidence="10">3.4.-.-</ecNumber>
    </recommendedName>
</protein>
<evidence type="ECO:0000256" key="8">
    <source>
        <dbReference type="ARBA" id="ARBA00022801"/>
    </source>
</evidence>
<keyword evidence="14" id="KW-1185">Reference proteome</keyword>
<keyword evidence="7 10" id="KW-0732">Signal</keyword>
<dbReference type="PANTHER" id="PTHR12147">
    <property type="entry name" value="METALLOPEPTIDASE M28 FAMILY MEMBER"/>
    <property type="match status" value="1"/>
</dbReference>
<keyword evidence="8 10" id="KW-0378">Hydrolase</keyword>
<dbReference type="Gene3D" id="3.50.30.30">
    <property type="match status" value="1"/>
</dbReference>
<sequence length="501" mass="53245">MNMMKWALGSALLALPQLATAQPTNHTKPLVKDKALQDAIKVENLYKHAEQLQAIAYSTPGRNRVAGSTGHDLTVEYITEQLNALGGYYDVQLQPWEGLSQQYGEISFAVNGVVYDAKVVEFSTNVTVADVPLVVVPNLGCDAADFPSTVSGSVALVHRGSCTFALKSQNAKSAGAVAVIFWNNEDAGVVSGTYGEVLDNAVPGGGISQADGEALVALSGNTTLTTSLEIGTVIELVQSCASDNVIATSKYGSPDNVLFLGAHSDSVAEGPGINDDGSGTIGLLETAIQLAKYSTKAQIKFGWWTAEESGLLGSTYYVENLSSEELLKIRLYLNFDMIASPNYILGHYDGDGSEFGEAGPAGSAEAEHFFEEYYESNGLNHTATEFSGRSDYGPFLDAGVPCGGLDAGADETKTQEWVDKFGGTLGAILDPNYHTAQDDVNNLNKTCFGIMSKGIAHAVAYYGASGFEGFPQRNTTAKRSVREGTKAKPTHKYPYKFPTVL</sequence>
<dbReference type="PANTHER" id="PTHR12147:SF26">
    <property type="entry name" value="PEPTIDASE M28 DOMAIN-CONTAINING PROTEIN"/>
    <property type="match status" value="1"/>
</dbReference>
<evidence type="ECO:0000313" key="13">
    <source>
        <dbReference type="EMBL" id="CAG9995957.1"/>
    </source>
</evidence>
<comment type="caution">
    <text evidence="13">The sequence shown here is derived from an EMBL/GenBank/DDBJ whole genome shotgun (WGS) entry which is preliminary data.</text>
</comment>
<comment type="cofactor">
    <cofactor evidence="1">
        <name>Zn(2+)</name>
        <dbReference type="ChEBI" id="CHEBI:29105"/>
    </cofactor>
</comment>
<evidence type="ECO:0000313" key="14">
    <source>
        <dbReference type="Proteomes" id="UP000754883"/>
    </source>
</evidence>
<evidence type="ECO:0000256" key="9">
    <source>
        <dbReference type="ARBA" id="ARBA00022833"/>
    </source>
</evidence>